<dbReference type="AlphaFoldDB" id="A0A9D9I624"/>
<dbReference type="SUPFAM" id="SSF54862">
    <property type="entry name" value="4Fe-4S ferredoxins"/>
    <property type="match status" value="1"/>
</dbReference>
<evidence type="ECO:0000256" key="1">
    <source>
        <dbReference type="ARBA" id="ARBA00022723"/>
    </source>
</evidence>
<protein>
    <submittedName>
        <fullName evidence="5">Coenzyme F420 hydrogenase/dehydrogenase, beta subunit C-terminal domain</fullName>
    </submittedName>
</protein>
<keyword evidence="3" id="KW-0411">Iron-sulfur</keyword>
<dbReference type="InterPro" id="IPR007525">
    <property type="entry name" value="FrhB_FdhB_C"/>
</dbReference>
<comment type="caution">
    <text evidence="5">The sequence shown here is derived from an EMBL/GenBank/DDBJ whole genome shotgun (WGS) entry which is preliminary data.</text>
</comment>
<dbReference type="Pfam" id="PF04432">
    <property type="entry name" value="FrhB_FdhB_C"/>
    <property type="match status" value="1"/>
</dbReference>
<dbReference type="GO" id="GO:0046872">
    <property type="term" value="F:metal ion binding"/>
    <property type="evidence" value="ECO:0007669"/>
    <property type="project" value="UniProtKB-KW"/>
</dbReference>
<accession>A0A9D9I624</accession>
<evidence type="ECO:0000313" key="5">
    <source>
        <dbReference type="EMBL" id="MBO8466634.1"/>
    </source>
</evidence>
<dbReference type="Proteomes" id="UP000823660">
    <property type="component" value="Unassembled WGS sequence"/>
</dbReference>
<dbReference type="PANTHER" id="PTHR43193">
    <property type="match status" value="1"/>
</dbReference>
<reference evidence="5" key="2">
    <citation type="journal article" date="2021" name="PeerJ">
        <title>Extensive microbial diversity within the chicken gut microbiome revealed by metagenomics and culture.</title>
        <authorList>
            <person name="Gilroy R."/>
            <person name="Ravi A."/>
            <person name="Getino M."/>
            <person name="Pursley I."/>
            <person name="Horton D.L."/>
            <person name="Alikhan N.F."/>
            <person name="Baker D."/>
            <person name="Gharbi K."/>
            <person name="Hall N."/>
            <person name="Watson M."/>
            <person name="Adriaenssens E.M."/>
            <person name="Foster-Nyarko E."/>
            <person name="Jarju S."/>
            <person name="Secka A."/>
            <person name="Antonio M."/>
            <person name="Oren A."/>
            <person name="Chaudhuri R.R."/>
            <person name="La Ragione R."/>
            <person name="Hildebrand F."/>
            <person name="Pallen M.J."/>
        </authorList>
    </citation>
    <scope>NUCLEOTIDE SEQUENCE</scope>
    <source>
        <strain evidence="5">B1-15692</strain>
    </source>
</reference>
<sequence>MAEKICRHEECTGCALCETVCPESCISMKEGRLGHPYPEMDTLSCIDCGLCSAICPANVFGRSRAGDAGQDELFRSPAAAFAAWAKDPSEYVSSTSGGAASVLSRHFLSQGGAVYGSAVIPSGTDGRSCRFSVRHIRIENESGIPRLKGSKYVQSSISGILPQCRKDVRSGKPVLFIGTPCQTAALRCMFRKRPENLFLVDIVCHGVPSLALLKDYINGYMHISPSEVTGLSFRDERGFSMTVSDSHGIHRLPPLTGRRTEGLYYNLFMDGFTYRESCYSCIYAGIRRVSDMTIGDFWGLGKDVPEHPYGVSLIMPVTSKGKELIPVLKEGMHMYERSLDEASAGNAQLCHPKHKSLRIKLFRCIEPILGLRSYYLLTADWILKKRIKSR</sequence>
<reference evidence="5" key="1">
    <citation type="submission" date="2020-10" db="EMBL/GenBank/DDBJ databases">
        <authorList>
            <person name="Gilroy R."/>
        </authorList>
    </citation>
    <scope>NUCLEOTIDE SEQUENCE</scope>
    <source>
        <strain evidence="5">B1-15692</strain>
    </source>
</reference>
<feature type="domain" description="4Fe-4S ferredoxin-type" evidence="4">
    <location>
        <begin position="1"/>
        <end position="31"/>
    </location>
</feature>
<evidence type="ECO:0000313" key="6">
    <source>
        <dbReference type="Proteomes" id="UP000823660"/>
    </source>
</evidence>
<dbReference type="Gene3D" id="3.30.70.20">
    <property type="match status" value="1"/>
</dbReference>
<dbReference type="InterPro" id="IPR052977">
    <property type="entry name" value="Polyferredoxin-like_ET"/>
</dbReference>
<evidence type="ECO:0000259" key="4">
    <source>
        <dbReference type="PROSITE" id="PS51379"/>
    </source>
</evidence>
<name>A0A9D9I624_9BACT</name>
<dbReference type="Pfam" id="PF12838">
    <property type="entry name" value="Fer4_7"/>
    <property type="match status" value="1"/>
</dbReference>
<keyword evidence="2" id="KW-0408">Iron</keyword>
<evidence type="ECO:0000256" key="3">
    <source>
        <dbReference type="ARBA" id="ARBA00023014"/>
    </source>
</evidence>
<dbReference type="PROSITE" id="PS51379">
    <property type="entry name" value="4FE4S_FER_2"/>
    <property type="match status" value="2"/>
</dbReference>
<proteinExistence type="predicted"/>
<dbReference type="PANTHER" id="PTHR43193:SF2">
    <property type="entry name" value="POLYFERREDOXIN PROTEIN FWDF"/>
    <property type="match status" value="1"/>
</dbReference>
<organism evidence="5 6">
    <name type="scientific">Candidatus Cryptobacteroides faecipullorum</name>
    <dbReference type="NCBI Taxonomy" id="2840764"/>
    <lineage>
        <taxon>Bacteria</taxon>
        <taxon>Pseudomonadati</taxon>
        <taxon>Bacteroidota</taxon>
        <taxon>Bacteroidia</taxon>
        <taxon>Bacteroidales</taxon>
        <taxon>Candidatus Cryptobacteroides</taxon>
    </lineage>
</organism>
<dbReference type="PROSITE" id="PS00198">
    <property type="entry name" value="4FE4S_FER_1"/>
    <property type="match status" value="2"/>
</dbReference>
<keyword evidence="1" id="KW-0479">Metal-binding</keyword>
<evidence type="ECO:0000256" key="2">
    <source>
        <dbReference type="ARBA" id="ARBA00023004"/>
    </source>
</evidence>
<dbReference type="GO" id="GO:0051536">
    <property type="term" value="F:iron-sulfur cluster binding"/>
    <property type="evidence" value="ECO:0007669"/>
    <property type="project" value="UniProtKB-KW"/>
</dbReference>
<dbReference type="InterPro" id="IPR017900">
    <property type="entry name" value="4Fe4S_Fe_S_CS"/>
</dbReference>
<dbReference type="EMBL" id="JADIMH010000013">
    <property type="protein sequence ID" value="MBO8466634.1"/>
    <property type="molecule type" value="Genomic_DNA"/>
</dbReference>
<dbReference type="InterPro" id="IPR017896">
    <property type="entry name" value="4Fe4S_Fe-S-bd"/>
</dbReference>
<gene>
    <name evidence="5" type="ORF">IAB99_02575</name>
</gene>
<feature type="domain" description="4Fe-4S ferredoxin-type" evidence="4">
    <location>
        <begin position="36"/>
        <end position="65"/>
    </location>
</feature>